<gene>
    <name evidence="1" type="ORF">PBY51_003340</name>
</gene>
<sequence length="80" mass="8993">MAGKHLLIGLVVSQDSESTVAERRGEELRRNRAALIKTKDNNICAGMDPTAAPYHIFRWNSILLMNNEMLALSILSQKRN</sequence>
<organism evidence="1 2">
    <name type="scientific">Eleginops maclovinus</name>
    <name type="common">Patagonian blennie</name>
    <name type="synonym">Eleginus maclovinus</name>
    <dbReference type="NCBI Taxonomy" id="56733"/>
    <lineage>
        <taxon>Eukaryota</taxon>
        <taxon>Metazoa</taxon>
        <taxon>Chordata</taxon>
        <taxon>Craniata</taxon>
        <taxon>Vertebrata</taxon>
        <taxon>Euteleostomi</taxon>
        <taxon>Actinopterygii</taxon>
        <taxon>Neopterygii</taxon>
        <taxon>Teleostei</taxon>
        <taxon>Neoteleostei</taxon>
        <taxon>Acanthomorphata</taxon>
        <taxon>Eupercaria</taxon>
        <taxon>Perciformes</taxon>
        <taxon>Notothenioidei</taxon>
        <taxon>Eleginopidae</taxon>
        <taxon>Eleginops</taxon>
    </lineage>
</organism>
<comment type="caution">
    <text evidence="1">The sequence shown here is derived from an EMBL/GenBank/DDBJ whole genome shotgun (WGS) entry which is preliminary data.</text>
</comment>
<dbReference type="Proteomes" id="UP001346869">
    <property type="component" value="Unassembled WGS sequence"/>
</dbReference>
<reference evidence="1 2" key="2">
    <citation type="journal article" date="2023" name="Mol. Biol. Evol.">
        <title>Genomics of Secondarily Temperate Adaptation in the Only Non-Antarctic Icefish.</title>
        <authorList>
            <person name="Rivera-Colon A.G."/>
            <person name="Rayamajhi N."/>
            <person name="Minhas B.F."/>
            <person name="Madrigal G."/>
            <person name="Bilyk K.T."/>
            <person name="Yoon V."/>
            <person name="Hune M."/>
            <person name="Gregory S."/>
            <person name="Cheng C.H.C."/>
            <person name="Catchen J.M."/>
        </authorList>
    </citation>
    <scope>NUCLEOTIDE SEQUENCE [LARGE SCALE GENOMIC DNA]</scope>
    <source>
        <strain evidence="1">JMC-PN-2008</strain>
    </source>
</reference>
<dbReference type="EMBL" id="JAUZQC010000015">
    <property type="protein sequence ID" value="KAK5859259.1"/>
    <property type="molecule type" value="Genomic_DNA"/>
</dbReference>
<keyword evidence="2" id="KW-1185">Reference proteome</keyword>
<reference evidence="1 2" key="1">
    <citation type="journal article" date="2023" name="Genes (Basel)">
        <title>Chromosome-Level Genome Assembly and Circadian Gene Repertoire of the Patagonia Blennie Eleginops maclovinus-The Closest Ancestral Proxy of Antarctic Cryonotothenioids.</title>
        <authorList>
            <person name="Cheng C.C."/>
            <person name="Rivera-Colon A.G."/>
            <person name="Minhas B.F."/>
            <person name="Wilson L."/>
            <person name="Rayamajhi N."/>
            <person name="Vargas-Chacoff L."/>
            <person name="Catchen J.M."/>
        </authorList>
    </citation>
    <scope>NUCLEOTIDE SEQUENCE [LARGE SCALE GENOMIC DNA]</scope>
    <source>
        <strain evidence="1">JMC-PN-2008</strain>
    </source>
</reference>
<accession>A0AAN8AKA5</accession>
<name>A0AAN8AKA5_ELEMC</name>
<proteinExistence type="predicted"/>
<evidence type="ECO:0000313" key="2">
    <source>
        <dbReference type="Proteomes" id="UP001346869"/>
    </source>
</evidence>
<dbReference type="AlphaFoldDB" id="A0AAN8AKA5"/>
<evidence type="ECO:0000313" key="1">
    <source>
        <dbReference type="EMBL" id="KAK5859259.1"/>
    </source>
</evidence>
<protein>
    <submittedName>
        <fullName evidence="1">Uncharacterized protein</fullName>
    </submittedName>
</protein>